<evidence type="ECO:0000313" key="1">
    <source>
        <dbReference type="EMBL" id="TWT58774.1"/>
    </source>
</evidence>
<dbReference type="OrthoDB" id="287757at2"/>
<sequence>MDSSVAIVNDLLVQVHRSLLQYAAESWPWAAVNDLDTEQHLLMTARRQEQVVGRMVAFLKECKHPIDFGVYPYEYTSLHFVSLGFFLNRLRESEAAVLVELEAALPRLTEDSEASELVQNAVGVQKDVLKSLSEFHLAGSSEIGSASE</sequence>
<dbReference type="Proteomes" id="UP000317243">
    <property type="component" value="Unassembled WGS sequence"/>
</dbReference>
<reference evidence="1 2" key="1">
    <citation type="submission" date="2019-02" db="EMBL/GenBank/DDBJ databases">
        <title>Deep-cultivation of Planctomycetes and their phenomic and genomic characterization uncovers novel biology.</title>
        <authorList>
            <person name="Wiegand S."/>
            <person name="Jogler M."/>
            <person name="Boedeker C."/>
            <person name="Pinto D."/>
            <person name="Vollmers J."/>
            <person name="Rivas-Marin E."/>
            <person name="Kohn T."/>
            <person name="Peeters S.H."/>
            <person name="Heuer A."/>
            <person name="Rast P."/>
            <person name="Oberbeckmann S."/>
            <person name="Bunk B."/>
            <person name="Jeske O."/>
            <person name="Meyerdierks A."/>
            <person name="Storesund J.E."/>
            <person name="Kallscheuer N."/>
            <person name="Luecker S."/>
            <person name="Lage O.M."/>
            <person name="Pohl T."/>
            <person name="Merkel B.J."/>
            <person name="Hornburger P."/>
            <person name="Mueller R.-W."/>
            <person name="Bruemmer F."/>
            <person name="Labrenz M."/>
            <person name="Spormann A.M."/>
            <person name="Op Den Camp H."/>
            <person name="Overmann J."/>
            <person name="Amann R."/>
            <person name="Jetten M.S.M."/>
            <person name="Mascher T."/>
            <person name="Medema M.H."/>
            <person name="Devos D.P."/>
            <person name="Kaster A.-K."/>
            <person name="Ovreas L."/>
            <person name="Rohde M."/>
            <person name="Galperin M.Y."/>
            <person name="Jogler C."/>
        </authorList>
    </citation>
    <scope>NUCLEOTIDE SEQUENCE [LARGE SCALE GENOMIC DNA]</scope>
    <source>
        <strain evidence="1 2">KOR42</strain>
    </source>
</reference>
<comment type="caution">
    <text evidence="1">The sequence shown here is derived from an EMBL/GenBank/DDBJ whole genome shotgun (WGS) entry which is preliminary data.</text>
</comment>
<accession>A0A5C5X796</accession>
<dbReference type="RefSeq" id="WP_146509403.1">
    <property type="nucleotide sequence ID" value="NZ_SIHI01000001.1"/>
</dbReference>
<evidence type="ECO:0000313" key="2">
    <source>
        <dbReference type="Proteomes" id="UP000317243"/>
    </source>
</evidence>
<proteinExistence type="predicted"/>
<dbReference type="EMBL" id="SIHI01000001">
    <property type="protein sequence ID" value="TWT58774.1"/>
    <property type="molecule type" value="Genomic_DNA"/>
</dbReference>
<dbReference type="AlphaFoldDB" id="A0A5C5X796"/>
<gene>
    <name evidence="1" type="ORF">KOR42_21600</name>
</gene>
<name>A0A5C5X796_9PLAN</name>
<protein>
    <submittedName>
        <fullName evidence="1">Uncharacterized protein</fullName>
    </submittedName>
</protein>
<keyword evidence="2" id="KW-1185">Reference proteome</keyword>
<organism evidence="1 2">
    <name type="scientific">Thalassoglobus neptunius</name>
    <dbReference type="NCBI Taxonomy" id="1938619"/>
    <lineage>
        <taxon>Bacteria</taxon>
        <taxon>Pseudomonadati</taxon>
        <taxon>Planctomycetota</taxon>
        <taxon>Planctomycetia</taxon>
        <taxon>Planctomycetales</taxon>
        <taxon>Planctomycetaceae</taxon>
        <taxon>Thalassoglobus</taxon>
    </lineage>
</organism>